<dbReference type="EMBL" id="JAVHNR010000003">
    <property type="protein sequence ID" value="KAK6347508.1"/>
    <property type="molecule type" value="Genomic_DNA"/>
</dbReference>
<proteinExistence type="predicted"/>
<evidence type="ECO:0000313" key="2">
    <source>
        <dbReference type="Proteomes" id="UP001313282"/>
    </source>
</evidence>
<accession>A0AAN8MPT5</accession>
<dbReference type="Proteomes" id="UP001313282">
    <property type="component" value="Unassembled WGS sequence"/>
</dbReference>
<dbReference type="AlphaFoldDB" id="A0AAN8MPT5"/>
<evidence type="ECO:0000313" key="1">
    <source>
        <dbReference type="EMBL" id="KAK6347508.1"/>
    </source>
</evidence>
<name>A0AAN8MPT5_9PEZI</name>
<comment type="caution">
    <text evidence="1">The sequence shown here is derived from an EMBL/GenBank/DDBJ whole genome shotgun (WGS) entry which is preliminary data.</text>
</comment>
<organism evidence="1 2">
    <name type="scientific">Orbilia javanica</name>
    <dbReference type="NCBI Taxonomy" id="47235"/>
    <lineage>
        <taxon>Eukaryota</taxon>
        <taxon>Fungi</taxon>
        <taxon>Dikarya</taxon>
        <taxon>Ascomycota</taxon>
        <taxon>Pezizomycotina</taxon>
        <taxon>Orbiliomycetes</taxon>
        <taxon>Orbiliales</taxon>
        <taxon>Orbiliaceae</taxon>
        <taxon>Orbilia</taxon>
    </lineage>
</organism>
<protein>
    <submittedName>
        <fullName evidence="1">Uncharacterized protein</fullName>
    </submittedName>
</protein>
<gene>
    <name evidence="1" type="ORF">TWF718_005349</name>
</gene>
<keyword evidence="2" id="KW-1185">Reference proteome</keyword>
<sequence>MTCANSFHVPHTVIKRPLRDEIPKFHDLPGWKPVTVTFFPQMIDYRYSDKPIKVTLTKMIKLVKLNTRGIFECLLPDGRVGMLKYWSRQCIRPTADCRYNVETAAHTIFKGDPFIAPLLYKGEITEGFPQGYATITEKRPGIPLSLVPRTYDNYNGILGHLILFFGLCKGHEIKHDTIYRDNFLWDKDSNTVTVTGWESLSPHPRLAADGKEVEGRGFDEEVFARVWRGEEVGPFEDEGPQVGWMPLVYPDKVRPKMIR</sequence>
<reference evidence="1 2" key="1">
    <citation type="submission" date="2019-10" db="EMBL/GenBank/DDBJ databases">
        <authorList>
            <person name="Palmer J.M."/>
        </authorList>
    </citation>
    <scope>NUCLEOTIDE SEQUENCE [LARGE SCALE GENOMIC DNA]</scope>
    <source>
        <strain evidence="1 2">TWF718</strain>
    </source>
</reference>